<keyword evidence="1" id="KW-0472">Membrane</keyword>
<keyword evidence="1" id="KW-0812">Transmembrane</keyword>
<dbReference type="Proteomes" id="UP000304148">
    <property type="component" value="Chromosome"/>
</dbReference>
<accession>A0A383RI66</accession>
<keyword evidence="1" id="KW-1133">Transmembrane helix</keyword>
<evidence type="ECO:0000256" key="1">
    <source>
        <dbReference type="SAM" id="Phobius"/>
    </source>
</evidence>
<dbReference type="AlphaFoldDB" id="A0A383RI66"/>
<organism evidence="2 3">
    <name type="scientific">Paenibacillus alvei</name>
    <name type="common">Bacillus alvei</name>
    <dbReference type="NCBI Taxonomy" id="44250"/>
    <lineage>
        <taxon>Bacteria</taxon>
        <taxon>Bacillati</taxon>
        <taxon>Bacillota</taxon>
        <taxon>Bacilli</taxon>
        <taxon>Bacillales</taxon>
        <taxon>Paenibacillaceae</taxon>
        <taxon>Paenibacillus</taxon>
    </lineage>
</organism>
<protein>
    <submittedName>
        <fullName evidence="2">Uncharacterized protein</fullName>
    </submittedName>
</protein>
<evidence type="ECO:0000313" key="3">
    <source>
        <dbReference type="Proteomes" id="UP000304148"/>
    </source>
</evidence>
<proteinExistence type="predicted"/>
<feature type="transmembrane region" description="Helical" evidence="1">
    <location>
        <begin position="62"/>
        <end position="80"/>
    </location>
</feature>
<evidence type="ECO:0000313" key="2">
    <source>
        <dbReference type="EMBL" id="SYX86039.1"/>
    </source>
</evidence>
<dbReference type="EMBL" id="LS992241">
    <property type="protein sequence ID" value="SYX86039.1"/>
    <property type="molecule type" value="Genomic_DNA"/>
</dbReference>
<gene>
    <name evidence="2" type="ORF">PBLR_14461</name>
</gene>
<sequence>MVFTYEHEICTWICFYLISWNDVHVERAASQIAGYLELSGFLAGGKTGNVPIPKTAGFFDNLFIPLFLIIGIVLLILGRYKRK</sequence>
<reference evidence="3" key="1">
    <citation type="submission" date="2018-08" db="EMBL/GenBank/DDBJ databases">
        <authorList>
            <person name="Chevrot R."/>
        </authorList>
    </citation>
    <scope>NUCLEOTIDE SEQUENCE [LARGE SCALE GENOMIC DNA]</scope>
</reference>
<name>A0A383RI66_PAEAL</name>